<dbReference type="SUPFAM" id="SSF81330">
    <property type="entry name" value="Gated mechanosensitive channel"/>
    <property type="match status" value="1"/>
</dbReference>
<keyword evidence="3 10" id="KW-0813">Transport</keyword>
<reference evidence="11 12" key="1">
    <citation type="submission" date="2022-03" db="EMBL/GenBank/DDBJ databases">
        <authorList>
            <person name="Koch H."/>
        </authorList>
    </citation>
    <scope>NUCLEOTIDE SEQUENCE [LARGE SCALE GENOMIC DNA]</scope>
    <source>
        <strain evidence="11 12">G1</strain>
    </source>
</reference>
<dbReference type="NCBIfam" id="TIGR00220">
    <property type="entry name" value="mscL"/>
    <property type="match status" value="1"/>
</dbReference>
<evidence type="ECO:0000256" key="9">
    <source>
        <dbReference type="ARBA" id="ARBA00023303"/>
    </source>
</evidence>
<comment type="subunit">
    <text evidence="10">Homopentamer.</text>
</comment>
<dbReference type="Proteomes" id="UP001295463">
    <property type="component" value="Chromosome"/>
</dbReference>
<dbReference type="HAMAP" id="MF_00115">
    <property type="entry name" value="MscL"/>
    <property type="match status" value="1"/>
</dbReference>
<dbReference type="PRINTS" id="PR01264">
    <property type="entry name" value="MECHCHANNEL"/>
</dbReference>
<keyword evidence="7 10" id="KW-0406">Ion transport</keyword>
<feature type="transmembrane region" description="Helical" evidence="10">
    <location>
        <begin position="80"/>
        <end position="101"/>
    </location>
</feature>
<evidence type="ECO:0000313" key="12">
    <source>
        <dbReference type="Proteomes" id="UP001295463"/>
    </source>
</evidence>
<accession>A0ABM9DAK2</accession>
<organism evidence="11 12">
    <name type="scientific">Trichlorobacter ammonificans</name>
    <dbReference type="NCBI Taxonomy" id="2916410"/>
    <lineage>
        <taxon>Bacteria</taxon>
        <taxon>Pseudomonadati</taxon>
        <taxon>Thermodesulfobacteriota</taxon>
        <taxon>Desulfuromonadia</taxon>
        <taxon>Geobacterales</taxon>
        <taxon>Geobacteraceae</taxon>
        <taxon>Trichlorobacter</taxon>
    </lineage>
</organism>
<dbReference type="Gene3D" id="1.10.1200.120">
    <property type="entry name" value="Large-conductance mechanosensitive channel, MscL, domain 1"/>
    <property type="match status" value="1"/>
</dbReference>
<protein>
    <recommendedName>
        <fullName evidence="10">Large-conductance mechanosensitive channel</fullName>
    </recommendedName>
</protein>
<evidence type="ECO:0000256" key="8">
    <source>
        <dbReference type="ARBA" id="ARBA00023136"/>
    </source>
</evidence>
<evidence type="ECO:0000256" key="6">
    <source>
        <dbReference type="ARBA" id="ARBA00022989"/>
    </source>
</evidence>
<dbReference type="InterPro" id="IPR019823">
    <property type="entry name" value="Mechanosensitive_channel_CS"/>
</dbReference>
<dbReference type="PROSITE" id="PS01327">
    <property type="entry name" value="MSCL"/>
    <property type="match status" value="1"/>
</dbReference>
<dbReference type="Pfam" id="PF01741">
    <property type="entry name" value="MscL"/>
    <property type="match status" value="1"/>
</dbReference>
<keyword evidence="8 10" id="KW-0472">Membrane</keyword>
<feature type="transmembrane region" description="Helical" evidence="10">
    <location>
        <begin position="12"/>
        <end position="31"/>
    </location>
</feature>
<dbReference type="InterPro" id="IPR036019">
    <property type="entry name" value="MscL_channel"/>
</dbReference>
<keyword evidence="6 10" id="KW-1133">Transmembrane helix</keyword>
<evidence type="ECO:0000313" key="11">
    <source>
        <dbReference type="EMBL" id="CAH2032266.1"/>
    </source>
</evidence>
<evidence type="ECO:0000256" key="4">
    <source>
        <dbReference type="ARBA" id="ARBA00022475"/>
    </source>
</evidence>
<keyword evidence="12" id="KW-1185">Reference proteome</keyword>
<evidence type="ECO:0000256" key="5">
    <source>
        <dbReference type="ARBA" id="ARBA00022692"/>
    </source>
</evidence>
<evidence type="ECO:0000256" key="2">
    <source>
        <dbReference type="ARBA" id="ARBA00007254"/>
    </source>
</evidence>
<dbReference type="PANTHER" id="PTHR30266:SF2">
    <property type="entry name" value="LARGE-CONDUCTANCE MECHANOSENSITIVE CHANNEL"/>
    <property type="match status" value="1"/>
</dbReference>
<dbReference type="PANTHER" id="PTHR30266">
    <property type="entry name" value="MECHANOSENSITIVE CHANNEL MSCL"/>
    <property type="match status" value="1"/>
</dbReference>
<keyword evidence="9 10" id="KW-0407">Ion channel</keyword>
<dbReference type="RefSeq" id="WP_305733030.1">
    <property type="nucleotide sequence ID" value="NZ_OW150024.1"/>
</dbReference>
<keyword evidence="4 10" id="KW-1003">Cell membrane</keyword>
<dbReference type="NCBIfam" id="NF010557">
    <property type="entry name" value="PRK13952.1"/>
    <property type="match status" value="1"/>
</dbReference>
<evidence type="ECO:0000256" key="10">
    <source>
        <dbReference type="HAMAP-Rule" id="MF_00115"/>
    </source>
</evidence>
<dbReference type="InterPro" id="IPR037673">
    <property type="entry name" value="MSC/AndL"/>
</dbReference>
<dbReference type="EMBL" id="OW150024">
    <property type="protein sequence ID" value="CAH2032266.1"/>
    <property type="molecule type" value="Genomic_DNA"/>
</dbReference>
<name>A0ABM9DAK2_9BACT</name>
<gene>
    <name evidence="10 11" type="primary">mscL</name>
    <name evidence="11" type="ORF">GEAMG1_2430</name>
</gene>
<evidence type="ECO:0000256" key="7">
    <source>
        <dbReference type="ARBA" id="ARBA00023065"/>
    </source>
</evidence>
<comment type="similarity">
    <text evidence="2 10">Belongs to the MscL family.</text>
</comment>
<evidence type="ECO:0000256" key="3">
    <source>
        <dbReference type="ARBA" id="ARBA00022448"/>
    </source>
</evidence>
<keyword evidence="5 10" id="KW-0812">Transmembrane</keyword>
<comment type="subcellular location">
    <subcellularLocation>
        <location evidence="1 10">Cell membrane</location>
        <topology evidence="1 10">Multi-pass membrane protein</topology>
    </subcellularLocation>
</comment>
<proteinExistence type="inferred from homology"/>
<comment type="function">
    <text evidence="10">Channel that opens in response to stretch forces in the membrane lipid bilayer. May participate in the regulation of osmotic pressure changes within the cell.</text>
</comment>
<evidence type="ECO:0000256" key="1">
    <source>
        <dbReference type="ARBA" id="ARBA00004651"/>
    </source>
</evidence>
<sequence>MLKEFKAFVMKGNVLDLAVGVIIGAAFGKIVNSAVTDLIMPLAGLVMGKVDFSNLFISLSGSSYPTLAAAKAAGAPTLNYGIFLNTTIDFLIMALVIFMIVKAANKVRKAETAAPAPPARECPFCKSAVHDDATRCPHCTSQL</sequence>
<dbReference type="InterPro" id="IPR001185">
    <property type="entry name" value="MS_channel"/>
</dbReference>